<accession>A0ABM1YIE9</accession>
<evidence type="ECO:0000256" key="3">
    <source>
        <dbReference type="ARBA" id="ARBA00022737"/>
    </source>
</evidence>
<keyword evidence="2" id="KW-0479">Metal-binding</keyword>
<dbReference type="SUPFAM" id="SSF57667">
    <property type="entry name" value="beta-beta-alpha zinc fingers"/>
    <property type="match status" value="2"/>
</dbReference>
<dbReference type="PANTHER" id="PTHR16515">
    <property type="entry name" value="PR DOMAIN ZINC FINGER PROTEIN"/>
    <property type="match status" value="1"/>
</dbReference>
<keyword evidence="8" id="KW-0804">Transcription</keyword>
<dbReference type="Pfam" id="PF00096">
    <property type="entry name" value="zf-C2H2"/>
    <property type="match status" value="1"/>
</dbReference>
<evidence type="ECO:0000256" key="4">
    <source>
        <dbReference type="ARBA" id="ARBA00022771"/>
    </source>
</evidence>
<keyword evidence="14" id="KW-1185">Reference proteome</keyword>
<evidence type="ECO:0000256" key="2">
    <source>
        <dbReference type="ARBA" id="ARBA00022723"/>
    </source>
</evidence>
<feature type="domain" description="C2H2-type" evidence="12">
    <location>
        <begin position="386"/>
        <end position="413"/>
    </location>
</feature>
<dbReference type="InterPro" id="IPR050331">
    <property type="entry name" value="Zinc_finger"/>
</dbReference>
<dbReference type="PROSITE" id="PS50157">
    <property type="entry name" value="ZINC_FINGER_C2H2_2"/>
    <property type="match status" value="4"/>
</dbReference>
<keyword evidence="6" id="KW-0805">Transcription regulation</keyword>
<dbReference type="InterPro" id="IPR013087">
    <property type="entry name" value="Znf_C2H2_type"/>
</dbReference>
<evidence type="ECO:0000313" key="13">
    <source>
        <dbReference type="EnsemblMetazoa" id="AALFPA23_009460.P13003"/>
    </source>
</evidence>
<dbReference type="PANTHER" id="PTHR16515:SF49">
    <property type="entry name" value="GASTRULA ZINC FINGER PROTEIN XLCGF49.1-LIKE-RELATED"/>
    <property type="match status" value="1"/>
</dbReference>
<evidence type="ECO:0000313" key="14">
    <source>
        <dbReference type="Proteomes" id="UP000069940"/>
    </source>
</evidence>
<dbReference type="RefSeq" id="XP_029736086.1">
    <property type="nucleotide sequence ID" value="XM_029880226.2"/>
</dbReference>
<dbReference type="Gene3D" id="3.30.160.60">
    <property type="entry name" value="Classic Zinc Finger"/>
    <property type="match status" value="2"/>
</dbReference>
<dbReference type="GeneID" id="109416282"/>
<keyword evidence="5" id="KW-0862">Zinc</keyword>
<dbReference type="EnsemblMetazoa" id="AALFPA23_009460.R13003">
    <property type="protein sequence ID" value="AALFPA23_009460.P13003"/>
    <property type="gene ID" value="AALFPA23_009460"/>
</dbReference>
<evidence type="ECO:0000256" key="6">
    <source>
        <dbReference type="ARBA" id="ARBA00023015"/>
    </source>
</evidence>
<dbReference type="SMART" id="SM00355">
    <property type="entry name" value="ZnF_C2H2"/>
    <property type="match status" value="4"/>
</dbReference>
<keyword evidence="4 10" id="KW-0863">Zinc-finger</keyword>
<protein>
    <recommendedName>
        <fullName evidence="12">C2H2-type domain-containing protein</fullName>
    </recommendedName>
</protein>
<organism evidence="13 14">
    <name type="scientific">Aedes albopictus</name>
    <name type="common">Asian tiger mosquito</name>
    <name type="synonym">Stegomyia albopicta</name>
    <dbReference type="NCBI Taxonomy" id="7160"/>
    <lineage>
        <taxon>Eukaryota</taxon>
        <taxon>Metazoa</taxon>
        <taxon>Ecdysozoa</taxon>
        <taxon>Arthropoda</taxon>
        <taxon>Hexapoda</taxon>
        <taxon>Insecta</taxon>
        <taxon>Pterygota</taxon>
        <taxon>Neoptera</taxon>
        <taxon>Endopterygota</taxon>
        <taxon>Diptera</taxon>
        <taxon>Nematocera</taxon>
        <taxon>Culicoidea</taxon>
        <taxon>Culicidae</taxon>
        <taxon>Culicinae</taxon>
        <taxon>Aedini</taxon>
        <taxon>Aedes</taxon>
        <taxon>Stegomyia</taxon>
    </lineage>
</organism>
<dbReference type="Proteomes" id="UP000069940">
    <property type="component" value="Unassembled WGS sequence"/>
</dbReference>
<evidence type="ECO:0000256" key="5">
    <source>
        <dbReference type="ARBA" id="ARBA00022833"/>
    </source>
</evidence>
<proteinExistence type="predicted"/>
<sequence length="469" mass="52516">MESSSLDNSLPHLEDVENMINIWCNEKPTSDVSEDRLIEMKQWYDNEALTMAHEQSYNISIKKDDNATPKTVQVFEGSSVNSSDAIQGDQFAYGSATLTLVPLPPICYDNFSYVSTRVPGQSFTPSPESQLAVIAGCTHNQPQSFIQTQPSSDLQVLHQLQPVQLVFLKPAPSQDMNELPNVAIVDQTPPCMYVPSQGTPVNQMMITSDAESLGTQQVQDFPTIAAPSTTSICSETISPSSAAEPAPGMTCAEYFSSVQLTFDDLDTSDPSSAYSMPSFSYAQVLQAATHLTLAAQTVQAIDPSASHAQVPALKTLIQEKKPHSTEILCKICNRKFSGPANLSQHVLHRHHQGTRPFRCTICGKSYLTEQDMLDHRRNHDPSMKPYKCQSCEKRYRHGFDLDRHSEKHHGTMPYVCIIEGCPMAFSRRDHLKRHLDSHEGQSTKRQREREEERVMSQNEKKRNRKGREE</sequence>
<comment type="subcellular location">
    <subcellularLocation>
        <location evidence="1">Nucleus</location>
    </subcellularLocation>
</comment>
<feature type="domain" description="C2H2-type" evidence="12">
    <location>
        <begin position="327"/>
        <end position="356"/>
    </location>
</feature>
<dbReference type="InterPro" id="IPR036236">
    <property type="entry name" value="Znf_C2H2_sf"/>
</dbReference>
<dbReference type="PROSITE" id="PS00028">
    <property type="entry name" value="ZINC_FINGER_C2H2_1"/>
    <property type="match status" value="4"/>
</dbReference>
<name>A0ABM1YIE9_AEDAL</name>
<keyword evidence="9" id="KW-0539">Nucleus</keyword>
<evidence type="ECO:0000256" key="9">
    <source>
        <dbReference type="ARBA" id="ARBA00023242"/>
    </source>
</evidence>
<evidence type="ECO:0000256" key="8">
    <source>
        <dbReference type="ARBA" id="ARBA00023163"/>
    </source>
</evidence>
<keyword evidence="3" id="KW-0677">Repeat</keyword>
<feature type="region of interest" description="Disordered" evidence="11">
    <location>
        <begin position="433"/>
        <end position="469"/>
    </location>
</feature>
<evidence type="ECO:0000256" key="7">
    <source>
        <dbReference type="ARBA" id="ARBA00023125"/>
    </source>
</evidence>
<dbReference type="Pfam" id="PF13894">
    <property type="entry name" value="zf-C2H2_4"/>
    <property type="match status" value="1"/>
</dbReference>
<reference evidence="14" key="1">
    <citation type="journal article" date="2015" name="Proc. Natl. Acad. Sci. U.S.A.">
        <title>Genome sequence of the Asian Tiger mosquito, Aedes albopictus, reveals insights into its biology, genetics, and evolution.</title>
        <authorList>
            <person name="Chen X.G."/>
            <person name="Jiang X."/>
            <person name="Gu J."/>
            <person name="Xu M."/>
            <person name="Wu Y."/>
            <person name="Deng Y."/>
            <person name="Zhang C."/>
            <person name="Bonizzoni M."/>
            <person name="Dermauw W."/>
            <person name="Vontas J."/>
            <person name="Armbruster P."/>
            <person name="Huang X."/>
            <person name="Yang Y."/>
            <person name="Zhang H."/>
            <person name="He W."/>
            <person name="Peng H."/>
            <person name="Liu Y."/>
            <person name="Wu K."/>
            <person name="Chen J."/>
            <person name="Lirakis M."/>
            <person name="Topalis P."/>
            <person name="Van Leeuwen T."/>
            <person name="Hall A.B."/>
            <person name="Jiang X."/>
            <person name="Thorpe C."/>
            <person name="Mueller R.L."/>
            <person name="Sun C."/>
            <person name="Waterhouse R.M."/>
            <person name="Yan G."/>
            <person name="Tu Z.J."/>
            <person name="Fang X."/>
            <person name="James A.A."/>
        </authorList>
    </citation>
    <scope>NUCLEOTIDE SEQUENCE [LARGE SCALE GENOMIC DNA]</scope>
    <source>
        <strain evidence="14">Foshan</strain>
    </source>
</reference>
<feature type="compositionally biased region" description="Basic and acidic residues" evidence="11">
    <location>
        <begin position="434"/>
        <end position="469"/>
    </location>
</feature>
<keyword evidence="7" id="KW-0238">DNA-binding</keyword>
<reference evidence="13" key="2">
    <citation type="submission" date="2025-05" db="UniProtKB">
        <authorList>
            <consortium name="EnsemblMetazoa"/>
        </authorList>
    </citation>
    <scope>IDENTIFICATION</scope>
    <source>
        <strain evidence="13">Foshan</strain>
    </source>
</reference>
<evidence type="ECO:0000259" key="12">
    <source>
        <dbReference type="PROSITE" id="PS50157"/>
    </source>
</evidence>
<feature type="domain" description="C2H2-type" evidence="12">
    <location>
        <begin position="357"/>
        <end position="384"/>
    </location>
</feature>
<evidence type="ECO:0000256" key="11">
    <source>
        <dbReference type="SAM" id="MobiDB-lite"/>
    </source>
</evidence>
<evidence type="ECO:0000256" key="10">
    <source>
        <dbReference type="PROSITE-ProRule" id="PRU00042"/>
    </source>
</evidence>
<feature type="domain" description="C2H2-type" evidence="12">
    <location>
        <begin position="414"/>
        <end position="443"/>
    </location>
</feature>
<evidence type="ECO:0000256" key="1">
    <source>
        <dbReference type="ARBA" id="ARBA00004123"/>
    </source>
</evidence>